<dbReference type="NCBIfam" id="TIGR01571">
    <property type="entry name" value="A_thal_Cys_rich"/>
    <property type="match status" value="1"/>
</dbReference>
<evidence type="ECO:0000313" key="2">
    <source>
        <dbReference type="EMBL" id="CAB4030965.1"/>
    </source>
</evidence>
<organism evidence="2 3">
    <name type="scientific">Paramuricea clavata</name>
    <name type="common">Red gorgonian</name>
    <name type="synonym">Violescent sea-whip</name>
    <dbReference type="NCBI Taxonomy" id="317549"/>
    <lineage>
        <taxon>Eukaryota</taxon>
        <taxon>Metazoa</taxon>
        <taxon>Cnidaria</taxon>
        <taxon>Anthozoa</taxon>
        <taxon>Octocorallia</taxon>
        <taxon>Malacalcyonacea</taxon>
        <taxon>Plexauridae</taxon>
        <taxon>Paramuricea</taxon>
    </lineage>
</organism>
<evidence type="ECO:0000313" key="3">
    <source>
        <dbReference type="Proteomes" id="UP001152795"/>
    </source>
</evidence>
<evidence type="ECO:0000256" key="1">
    <source>
        <dbReference type="ARBA" id="ARBA00009024"/>
    </source>
</evidence>
<dbReference type="OrthoDB" id="1045822at2759"/>
<gene>
    <name evidence="2" type="ORF">PACLA_8A032617</name>
</gene>
<comment type="similarity">
    <text evidence="1">Belongs to the cornifelin family.</text>
</comment>
<dbReference type="EMBL" id="CACRXK020017266">
    <property type="protein sequence ID" value="CAB4030965.1"/>
    <property type="molecule type" value="Genomic_DNA"/>
</dbReference>
<dbReference type="Proteomes" id="UP001152795">
    <property type="component" value="Unassembled WGS sequence"/>
</dbReference>
<name>A0A7D9LI78_PARCT</name>
<accession>A0A7D9LI78</accession>
<keyword evidence="3" id="KW-1185">Reference proteome</keyword>
<dbReference type="AlphaFoldDB" id="A0A7D9LI78"/>
<sequence length="110" mass="11703">MTSQVTTVVTSQPGAAPRDWASGVFGCFEDIKSCLFGLCCPCCFMISLSQRMGEGCCFPICCPGALLAMRVKLRAENGIQGSMCNDALCVNFCSPCVSCQLARELDAIGR</sequence>
<proteinExistence type="inferred from homology"/>
<reference evidence="2" key="1">
    <citation type="submission" date="2020-04" db="EMBL/GenBank/DDBJ databases">
        <authorList>
            <person name="Alioto T."/>
            <person name="Alioto T."/>
            <person name="Gomez Garrido J."/>
        </authorList>
    </citation>
    <scope>NUCLEOTIDE SEQUENCE</scope>
    <source>
        <strain evidence="2">A484AB</strain>
    </source>
</reference>
<comment type="caution">
    <text evidence="2">The sequence shown here is derived from an EMBL/GenBank/DDBJ whole genome shotgun (WGS) entry which is preliminary data.</text>
</comment>
<dbReference type="Pfam" id="PF04749">
    <property type="entry name" value="PLAC8"/>
    <property type="match status" value="1"/>
</dbReference>
<dbReference type="PANTHER" id="PTHR15907">
    <property type="entry name" value="DUF614 FAMILY PROTEIN-RELATED"/>
    <property type="match status" value="1"/>
</dbReference>
<protein>
    <submittedName>
        <fullName evidence="2">Uncharacterized protein</fullName>
    </submittedName>
</protein>
<dbReference type="InterPro" id="IPR006461">
    <property type="entry name" value="PLAC_motif_containing"/>
</dbReference>